<sequence length="177" mass="19718">MEEKGNEFEDTLPVKSLVVVFSYHHKNTEKIAHAIARVLDAPVTTPQQVDPEELQEYSLVGFGSGIYSAQNHKSLLDLADKLPRVTDRKAFIISTCGVPAIVYDGERFREFVLKNHAGLREKLESKGYTIIGEFGCRGFNTNSFLKFFGGLNKGRPNAEDLRNAEAFARNVKGKARG</sequence>
<dbReference type="AlphaFoldDB" id="A0A0W8EN42"/>
<proteinExistence type="predicted"/>
<dbReference type="Gene3D" id="3.40.50.360">
    <property type="match status" value="1"/>
</dbReference>
<dbReference type="PROSITE" id="PS50902">
    <property type="entry name" value="FLAVODOXIN_LIKE"/>
    <property type="match status" value="1"/>
</dbReference>
<dbReference type="InterPro" id="IPR008254">
    <property type="entry name" value="Flavodoxin/NO_synth"/>
</dbReference>
<evidence type="ECO:0000259" key="1">
    <source>
        <dbReference type="PROSITE" id="PS50902"/>
    </source>
</evidence>
<organism evidence="2">
    <name type="scientific">hydrocarbon metagenome</name>
    <dbReference type="NCBI Taxonomy" id="938273"/>
    <lineage>
        <taxon>unclassified sequences</taxon>
        <taxon>metagenomes</taxon>
        <taxon>ecological metagenomes</taxon>
    </lineage>
</organism>
<dbReference type="SUPFAM" id="SSF52218">
    <property type="entry name" value="Flavoproteins"/>
    <property type="match status" value="1"/>
</dbReference>
<reference evidence="2" key="1">
    <citation type="journal article" date="2015" name="Proc. Natl. Acad. Sci. U.S.A.">
        <title>Networks of energetic and metabolic interactions define dynamics in microbial communities.</title>
        <authorList>
            <person name="Embree M."/>
            <person name="Liu J.K."/>
            <person name="Al-Bassam M.M."/>
            <person name="Zengler K."/>
        </authorList>
    </citation>
    <scope>NUCLEOTIDE SEQUENCE</scope>
</reference>
<dbReference type="GO" id="GO:0070819">
    <property type="term" value="F:menaquinone-dependent protoporphyrinogen oxidase activity"/>
    <property type="evidence" value="ECO:0007669"/>
    <property type="project" value="TreeGrafter"/>
</dbReference>
<dbReference type="GO" id="GO:0006783">
    <property type="term" value="P:heme biosynthetic process"/>
    <property type="evidence" value="ECO:0007669"/>
    <property type="project" value="TreeGrafter"/>
</dbReference>
<dbReference type="PANTHER" id="PTHR38030:SF2">
    <property type="entry name" value="PROTOPORPHYRINOGEN IX DEHYDROGENASE [QUINONE]"/>
    <property type="match status" value="1"/>
</dbReference>
<dbReference type="GO" id="GO:0010181">
    <property type="term" value="F:FMN binding"/>
    <property type="evidence" value="ECO:0007669"/>
    <property type="project" value="InterPro"/>
</dbReference>
<gene>
    <name evidence="2" type="ORF">ASZ90_016560</name>
</gene>
<dbReference type="EMBL" id="LNQE01001742">
    <property type="protein sequence ID" value="KUG10036.1"/>
    <property type="molecule type" value="Genomic_DNA"/>
</dbReference>
<name>A0A0W8EN42_9ZZZZ</name>
<evidence type="ECO:0000313" key="2">
    <source>
        <dbReference type="EMBL" id="KUG10036.1"/>
    </source>
</evidence>
<dbReference type="InterPro" id="IPR052200">
    <property type="entry name" value="Protoporphyrinogen_IX_DH"/>
</dbReference>
<dbReference type="InterPro" id="IPR029039">
    <property type="entry name" value="Flavoprotein-like_sf"/>
</dbReference>
<feature type="domain" description="Flavodoxin-like" evidence="1">
    <location>
        <begin position="17"/>
        <end position="172"/>
    </location>
</feature>
<comment type="caution">
    <text evidence="2">The sequence shown here is derived from an EMBL/GenBank/DDBJ whole genome shotgun (WGS) entry which is preliminary data.</text>
</comment>
<accession>A0A0W8EN42</accession>
<dbReference type="PANTHER" id="PTHR38030">
    <property type="entry name" value="PROTOPORPHYRINOGEN IX DEHYDROGENASE [MENAQUINONE]"/>
    <property type="match status" value="1"/>
</dbReference>
<protein>
    <submittedName>
        <fullName evidence="2">Flavodoxin</fullName>
    </submittedName>
</protein>